<keyword evidence="1 3" id="KW-0963">Cytoplasm</keyword>
<protein>
    <recommendedName>
        <fullName evidence="3">Ribosome maturation factor RimP</fullName>
    </recommendedName>
</protein>
<dbReference type="STRING" id="1000565.METUNv1_00836"/>
<gene>
    <name evidence="3" type="primary">rimP</name>
    <name evidence="6" type="ORF">METUNv1_00836</name>
</gene>
<dbReference type="InterPro" id="IPR035956">
    <property type="entry name" value="RimP_N_sf"/>
</dbReference>
<comment type="function">
    <text evidence="3">Required for maturation of 30S ribosomal subunits.</text>
</comment>
<dbReference type="PANTHER" id="PTHR33867">
    <property type="entry name" value="RIBOSOME MATURATION FACTOR RIMP"/>
    <property type="match status" value="1"/>
</dbReference>
<dbReference type="GO" id="GO:0000028">
    <property type="term" value="P:ribosomal small subunit assembly"/>
    <property type="evidence" value="ECO:0007669"/>
    <property type="project" value="TreeGrafter"/>
</dbReference>
<evidence type="ECO:0000256" key="2">
    <source>
        <dbReference type="ARBA" id="ARBA00022517"/>
    </source>
</evidence>
<dbReference type="InterPro" id="IPR028989">
    <property type="entry name" value="RimP_N"/>
</dbReference>
<comment type="similarity">
    <text evidence="3">Belongs to the RimP family.</text>
</comment>
<feature type="domain" description="Ribosome maturation factor RimP C-terminal" evidence="5">
    <location>
        <begin position="77"/>
        <end position="142"/>
    </location>
</feature>
<accession>F5R934</accession>
<dbReference type="InterPro" id="IPR036847">
    <property type="entry name" value="RimP_C_sf"/>
</dbReference>
<sequence length="150" mass="17147">MSVAELIEQAVSGLGYEFVDLETSPRGRLLRVFIDTDKGITVDDCVTVSNHLTRLFMVENVDYDRLEVSSPGLDRPLRKTADFIRFTGQEAQLRLRVPVGNQRNFTGRLAGVADDRLTLEVKGESYEFELSQIERARLVPDFERKQELKR</sequence>
<dbReference type="SUPFAM" id="SSF74942">
    <property type="entry name" value="YhbC-like, C-terminal domain"/>
    <property type="match status" value="1"/>
</dbReference>
<evidence type="ECO:0000313" key="6">
    <source>
        <dbReference type="EMBL" id="EGK73001.1"/>
    </source>
</evidence>
<dbReference type="Proteomes" id="UP000005019">
    <property type="component" value="Unassembled WGS sequence"/>
</dbReference>
<dbReference type="eggNOG" id="COG0779">
    <property type="taxonomic scope" value="Bacteria"/>
</dbReference>
<dbReference type="OrthoDB" id="9805006at2"/>
<dbReference type="AlphaFoldDB" id="F5R934"/>
<dbReference type="GO" id="GO:0006412">
    <property type="term" value="P:translation"/>
    <property type="evidence" value="ECO:0007669"/>
    <property type="project" value="TreeGrafter"/>
</dbReference>
<dbReference type="Gene3D" id="2.30.30.180">
    <property type="entry name" value="Ribosome maturation factor RimP, C-terminal domain"/>
    <property type="match status" value="1"/>
</dbReference>
<name>F5R934_METUF</name>
<dbReference type="PANTHER" id="PTHR33867:SF1">
    <property type="entry name" value="RIBOSOME MATURATION FACTOR RIMP"/>
    <property type="match status" value="1"/>
</dbReference>
<dbReference type="Gene3D" id="3.30.300.70">
    <property type="entry name" value="RimP-like superfamily, N-terminal"/>
    <property type="match status" value="1"/>
</dbReference>
<dbReference type="HAMAP" id="MF_01077">
    <property type="entry name" value="RimP"/>
    <property type="match status" value="1"/>
</dbReference>
<keyword evidence="7" id="KW-1185">Reference proteome</keyword>
<comment type="caution">
    <text evidence="6">The sequence shown here is derived from an EMBL/GenBank/DDBJ whole genome shotgun (WGS) entry which is preliminary data.</text>
</comment>
<dbReference type="Pfam" id="PF17384">
    <property type="entry name" value="DUF150_C"/>
    <property type="match status" value="1"/>
</dbReference>
<evidence type="ECO:0000256" key="1">
    <source>
        <dbReference type="ARBA" id="ARBA00022490"/>
    </source>
</evidence>
<keyword evidence="2 3" id="KW-0690">Ribosome biogenesis</keyword>
<reference evidence="6 7" key="1">
    <citation type="journal article" date="2011" name="J. Bacteriol.">
        <title>Genome sequence of Methyloversatilis universalis FAM5T, a methylotrophic representative of the order Rhodocyclales.</title>
        <authorList>
            <person name="Kittichotirat W."/>
            <person name="Good N.M."/>
            <person name="Hall R."/>
            <person name="Bringel F."/>
            <person name="Lajus A."/>
            <person name="Medigue C."/>
            <person name="Smalley N.E."/>
            <person name="Beck D."/>
            <person name="Bumgarner R."/>
            <person name="Vuilleumier S."/>
            <person name="Kalyuzhnaya M.G."/>
        </authorList>
    </citation>
    <scope>NUCLEOTIDE SEQUENCE [LARGE SCALE GENOMIC DNA]</scope>
    <source>
        <strain evidence="7">ATCC BAA-1314 / JCM 13912 / FAM5</strain>
    </source>
</reference>
<evidence type="ECO:0000259" key="5">
    <source>
        <dbReference type="Pfam" id="PF17384"/>
    </source>
</evidence>
<dbReference type="GO" id="GO:0005829">
    <property type="term" value="C:cytosol"/>
    <property type="evidence" value="ECO:0007669"/>
    <property type="project" value="TreeGrafter"/>
</dbReference>
<dbReference type="SUPFAM" id="SSF75420">
    <property type="entry name" value="YhbC-like, N-terminal domain"/>
    <property type="match status" value="1"/>
</dbReference>
<dbReference type="InterPro" id="IPR028998">
    <property type="entry name" value="RimP_C"/>
</dbReference>
<dbReference type="Pfam" id="PF02576">
    <property type="entry name" value="RimP_N"/>
    <property type="match status" value="1"/>
</dbReference>
<organism evidence="6 7">
    <name type="scientific">Methyloversatilis universalis (strain ATCC BAA-1314 / DSM 25237 / JCM 13912 / CCUG 52030 / FAM5)</name>
    <dbReference type="NCBI Taxonomy" id="1000565"/>
    <lineage>
        <taxon>Bacteria</taxon>
        <taxon>Pseudomonadati</taxon>
        <taxon>Pseudomonadota</taxon>
        <taxon>Betaproteobacteria</taxon>
        <taxon>Nitrosomonadales</taxon>
        <taxon>Sterolibacteriaceae</taxon>
        <taxon>Methyloversatilis</taxon>
    </lineage>
</organism>
<dbReference type="InterPro" id="IPR003728">
    <property type="entry name" value="Ribosome_maturation_RimP"/>
</dbReference>
<comment type="subcellular location">
    <subcellularLocation>
        <location evidence="3">Cytoplasm</location>
    </subcellularLocation>
</comment>
<proteinExistence type="inferred from homology"/>
<dbReference type="RefSeq" id="WP_008059118.1">
    <property type="nucleotide sequence ID" value="NZ_AFHG01000030.1"/>
</dbReference>
<evidence type="ECO:0000259" key="4">
    <source>
        <dbReference type="Pfam" id="PF02576"/>
    </source>
</evidence>
<dbReference type="NCBIfam" id="NF000929">
    <property type="entry name" value="PRK00092.2-1"/>
    <property type="match status" value="1"/>
</dbReference>
<dbReference type="CDD" id="cd01734">
    <property type="entry name" value="YlxS_C"/>
    <property type="match status" value="1"/>
</dbReference>
<evidence type="ECO:0000313" key="7">
    <source>
        <dbReference type="Proteomes" id="UP000005019"/>
    </source>
</evidence>
<feature type="domain" description="Ribosome maturation factor RimP N-terminal" evidence="4">
    <location>
        <begin position="6"/>
        <end position="74"/>
    </location>
</feature>
<evidence type="ECO:0000256" key="3">
    <source>
        <dbReference type="HAMAP-Rule" id="MF_01077"/>
    </source>
</evidence>
<dbReference type="EMBL" id="AFHG01000030">
    <property type="protein sequence ID" value="EGK73001.1"/>
    <property type="molecule type" value="Genomic_DNA"/>
</dbReference>